<feature type="domain" description="RING-type" evidence="3">
    <location>
        <begin position="607"/>
        <end position="648"/>
    </location>
</feature>
<dbReference type="GO" id="GO:0006511">
    <property type="term" value="P:ubiquitin-dependent protein catabolic process"/>
    <property type="evidence" value="ECO:0000318"/>
    <property type="project" value="GO_Central"/>
</dbReference>
<dbReference type="PROSITE" id="PS50089">
    <property type="entry name" value="ZF_RING_2"/>
    <property type="match status" value="1"/>
</dbReference>
<dbReference type="AlphaFoldDB" id="A0A078I776"/>
<proteinExistence type="predicted"/>
<feature type="compositionally biased region" description="Polar residues" evidence="2">
    <location>
        <begin position="1"/>
        <end position="11"/>
    </location>
</feature>
<reference evidence="4 5" key="1">
    <citation type="journal article" date="2014" name="Science">
        <title>Plant genetics. Early allopolyploid evolution in the post-Neolithic Brassica napus oilseed genome.</title>
        <authorList>
            <person name="Chalhoub B."/>
            <person name="Denoeud F."/>
            <person name="Liu S."/>
            <person name="Parkin I.A."/>
            <person name="Tang H."/>
            <person name="Wang X."/>
            <person name="Chiquet J."/>
            <person name="Belcram H."/>
            <person name="Tong C."/>
            <person name="Samans B."/>
            <person name="Correa M."/>
            <person name="Da Silva C."/>
            <person name="Just J."/>
            <person name="Falentin C."/>
            <person name="Koh C.S."/>
            <person name="Le Clainche I."/>
            <person name="Bernard M."/>
            <person name="Bento P."/>
            <person name="Noel B."/>
            <person name="Labadie K."/>
            <person name="Alberti A."/>
            <person name="Charles M."/>
            <person name="Arnaud D."/>
            <person name="Guo H."/>
            <person name="Daviaud C."/>
            <person name="Alamery S."/>
            <person name="Jabbari K."/>
            <person name="Zhao M."/>
            <person name="Edger P.P."/>
            <person name="Chelaifa H."/>
            <person name="Tack D."/>
            <person name="Lassalle G."/>
            <person name="Mestiri I."/>
            <person name="Schnel N."/>
            <person name="Le Paslier M.C."/>
            <person name="Fan G."/>
            <person name="Renault V."/>
            <person name="Bayer P.E."/>
            <person name="Golicz A.A."/>
            <person name="Manoli S."/>
            <person name="Lee T.H."/>
            <person name="Thi V.H."/>
            <person name="Chalabi S."/>
            <person name="Hu Q."/>
            <person name="Fan C."/>
            <person name="Tollenaere R."/>
            <person name="Lu Y."/>
            <person name="Battail C."/>
            <person name="Shen J."/>
            <person name="Sidebottom C.H."/>
            <person name="Wang X."/>
            <person name="Canaguier A."/>
            <person name="Chauveau A."/>
            <person name="Berard A."/>
            <person name="Deniot G."/>
            <person name="Guan M."/>
            <person name="Liu Z."/>
            <person name="Sun F."/>
            <person name="Lim Y.P."/>
            <person name="Lyons E."/>
            <person name="Town C.D."/>
            <person name="Bancroft I."/>
            <person name="Wang X."/>
            <person name="Meng J."/>
            <person name="Ma J."/>
            <person name="Pires J.C."/>
            <person name="King G.J."/>
            <person name="Brunel D."/>
            <person name="Delourme R."/>
            <person name="Renard M."/>
            <person name="Aury J.M."/>
            <person name="Adams K.L."/>
            <person name="Batley J."/>
            <person name="Snowdon R.J."/>
            <person name="Tost J."/>
            <person name="Edwards D."/>
            <person name="Zhou Y."/>
            <person name="Hua W."/>
            <person name="Sharpe A.G."/>
            <person name="Paterson A.H."/>
            <person name="Guan C."/>
            <person name="Wincker P."/>
        </authorList>
    </citation>
    <scope>NUCLEOTIDE SEQUENCE [LARGE SCALE GENOMIC DNA]</scope>
    <source>
        <strain evidence="5">cv. Darmor-bzh</strain>
    </source>
</reference>
<dbReference type="InterPro" id="IPR013955">
    <property type="entry name" value="Rep_factor-A_C"/>
</dbReference>
<dbReference type="GO" id="GO:0061630">
    <property type="term" value="F:ubiquitin protein ligase activity"/>
    <property type="evidence" value="ECO:0000318"/>
    <property type="project" value="GO_Central"/>
</dbReference>
<protein>
    <submittedName>
        <fullName evidence="4">BnaA09g12990D protein</fullName>
    </submittedName>
</protein>
<dbReference type="Pfam" id="PF08646">
    <property type="entry name" value="Rep_fac-A_C"/>
    <property type="match status" value="1"/>
</dbReference>
<dbReference type="PANTHER" id="PTHR47165:SF4">
    <property type="entry name" value="OS03G0429900 PROTEIN"/>
    <property type="match status" value="1"/>
</dbReference>
<dbReference type="InterPro" id="IPR012340">
    <property type="entry name" value="NA-bd_OB-fold"/>
</dbReference>
<dbReference type="Pfam" id="PF13639">
    <property type="entry name" value="zf-RING_2"/>
    <property type="match status" value="1"/>
</dbReference>
<evidence type="ECO:0000313" key="4">
    <source>
        <dbReference type="EMBL" id="CDY45967.1"/>
    </source>
</evidence>
<dbReference type="PANTHER" id="PTHR47165">
    <property type="entry name" value="OS03G0429900 PROTEIN"/>
    <property type="match status" value="1"/>
</dbReference>
<evidence type="ECO:0000256" key="2">
    <source>
        <dbReference type="SAM" id="MobiDB-lite"/>
    </source>
</evidence>
<feature type="region of interest" description="Disordered" evidence="2">
    <location>
        <begin position="117"/>
        <end position="136"/>
    </location>
</feature>
<dbReference type="Gene3D" id="2.40.50.140">
    <property type="entry name" value="Nucleic acid-binding proteins"/>
    <property type="match status" value="2"/>
</dbReference>
<sequence>MNSNSQKQVSGDLTAKKSNGKAVVSSAEPNSGDLTARKSSGKAVDSSVEPINRAGFTEVSPVSAVPGDPKSKKLNGKAVVSSAVPISGDLTAKKPNGKDVDSSAEPIKRAGHTIISPVPVVSGDPKSKQKTGKAVVSSAEAIRRTGNAGGSCADIVSGKLTQKKLKGKAVDSSSVEVMFFKDVKFGPQEGELRFRLIHFWEARNAHTKILIGIEMILIDEQLVNEQALGDGLVLDEAEIASSRRILVHVQTHDGPVMKLYLWDTAATDFCLKFKAQENTPSVILVTTVNPKRFGGALTISSLSSSRVFLDLDVQPTRDYLAWLGSNSEVANRINAEIVTKAETVTIGELFTYIKQEGSKVYYTKRLYTVNTLALCTATIDDVGHGSAWYYIACGGCKTKVTKGPTTLMCKKCGKAEVAGVAEYLTNLSVYDNNDHARFVLLCDAGHDLTGKLASELVERYFEANESVGDDAVVPVPQALIDTIGQTRTFVVKIKRPNTQQTTIRISIALRISSNGHLDDDTISDMEYMLQYHEINFDSVTEIIDETTNYVAGVILTLDDVTVTDLDVIVKVTDFNPQAWSRIDLDVYTIDLRSNRRESIPSKENDICAICHNELGASGDLNTLVCNHSYHHQCILGWIKMNLTCPVCRTMLA</sequence>
<evidence type="ECO:0000313" key="5">
    <source>
        <dbReference type="Proteomes" id="UP000028999"/>
    </source>
</evidence>
<evidence type="ECO:0000256" key="1">
    <source>
        <dbReference type="PROSITE-ProRule" id="PRU00175"/>
    </source>
</evidence>
<dbReference type="Gene3D" id="3.30.40.10">
    <property type="entry name" value="Zinc/RING finger domain, C3HC4 (zinc finger)"/>
    <property type="match status" value="1"/>
</dbReference>
<dbReference type="Proteomes" id="UP000028999">
    <property type="component" value="Unassembled WGS sequence"/>
</dbReference>
<dbReference type="SUPFAM" id="SSF57850">
    <property type="entry name" value="RING/U-box"/>
    <property type="match status" value="1"/>
</dbReference>
<accession>A0A078I776</accession>
<organism evidence="4 5">
    <name type="scientific">Brassica napus</name>
    <name type="common">Rape</name>
    <dbReference type="NCBI Taxonomy" id="3708"/>
    <lineage>
        <taxon>Eukaryota</taxon>
        <taxon>Viridiplantae</taxon>
        <taxon>Streptophyta</taxon>
        <taxon>Embryophyta</taxon>
        <taxon>Tracheophyta</taxon>
        <taxon>Spermatophyta</taxon>
        <taxon>Magnoliopsida</taxon>
        <taxon>eudicotyledons</taxon>
        <taxon>Gunneridae</taxon>
        <taxon>Pentapetalae</taxon>
        <taxon>rosids</taxon>
        <taxon>malvids</taxon>
        <taxon>Brassicales</taxon>
        <taxon>Brassicaceae</taxon>
        <taxon>Brassiceae</taxon>
        <taxon>Brassica</taxon>
    </lineage>
</organism>
<dbReference type="InterPro" id="IPR013083">
    <property type="entry name" value="Znf_RING/FYVE/PHD"/>
</dbReference>
<keyword evidence="5" id="KW-1185">Reference proteome</keyword>
<dbReference type="SUPFAM" id="SSF50249">
    <property type="entry name" value="Nucleic acid-binding proteins"/>
    <property type="match status" value="1"/>
</dbReference>
<name>A0A078I776_BRANA</name>
<dbReference type="PaxDb" id="3708-A0A078I776"/>
<keyword evidence="1" id="KW-0479">Metal-binding</keyword>
<keyword evidence="1" id="KW-0862">Zinc</keyword>
<evidence type="ECO:0000259" key="3">
    <source>
        <dbReference type="PROSITE" id="PS50089"/>
    </source>
</evidence>
<dbReference type="Gramene" id="CDY45967">
    <property type="protein sequence ID" value="CDY45967"/>
    <property type="gene ID" value="GSBRNA2T00082976001"/>
</dbReference>
<dbReference type="OMA" id="CDAGHDL"/>
<dbReference type="SMART" id="SM00184">
    <property type="entry name" value="RING"/>
    <property type="match status" value="1"/>
</dbReference>
<dbReference type="EMBL" id="LK032644">
    <property type="protein sequence ID" value="CDY45967.1"/>
    <property type="molecule type" value="Genomic_DNA"/>
</dbReference>
<dbReference type="GO" id="GO:0008270">
    <property type="term" value="F:zinc ion binding"/>
    <property type="evidence" value="ECO:0007669"/>
    <property type="project" value="UniProtKB-KW"/>
</dbReference>
<dbReference type="InterPro" id="IPR001841">
    <property type="entry name" value="Znf_RING"/>
</dbReference>
<gene>
    <name evidence="4" type="primary">BnaA09g12990D</name>
    <name evidence="4" type="ORF">GSBRNA2T00082976001</name>
</gene>
<feature type="region of interest" description="Disordered" evidence="2">
    <location>
        <begin position="1"/>
        <end position="109"/>
    </location>
</feature>
<keyword evidence="1" id="KW-0863">Zinc-finger</keyword>
<dbReference type="CDD" id="cd16448">
    <property type="entry name" value="RING-H2"/>
    <property type="match status" value="1"/>
</dbReference>